<accession>A0A183HKX9</accession>
<keyword evidence="3" id="KW-1185">Reference proteome</keyword>
<organism evidence="4">
    <name type="scientific">Onchocerca flexuosa</name>
    <dbReference type="NCBI Taxonomy" id="387005"/>
    <lineage>
        <taxon>Eukaryota</taxon>
        <taxon>Metazoa</taxon>
        <taxon>Ecdysozoa</taxon>
        <taxon>Nematoda</taxon>
        <taxon>Chromadorea</taxon>
        <taxon>Rhabditida</taxon>
        <taxon>Spirurina</taxon>
        <taxon>Spiruromorpha</taxon>
        <taxon>Filarioidea</taxon>
        <taxon>Onchocercidae</taxon>
        <taxon>Onchocerca</taxon>
    </lineage>
</organism>
<reference evidence="4" key="1">
    <citation type="submission" date="2016-06" db="UniProtKB">
        <authorList>
            <consortium name="WormBaseParasite"/>
        </authorList>
    </citation>
    <scope>IDENTIFICATION</scope>
</reference>
<name>A0A183HKX9_9BILA</name>
<evidence type="ECO:0000256" key="1">
    <source>
        <dbReference type="SAM" id="SignalP"/>
    </source>
</evidence>
<evidence type="ECO:0000313" key="2">
    <source>
        <dbReference type="EMBL" id="VDO54228.1"/>
    </source>
</evidence>
<sequence length="129" mass="14488">MALFLIISLNVKIINADVENYMDFEDLNNKKLKIRSVSVPDQSDDQGSGNISEEQIQELSKEVIADSESFDINRVPLSLGDQNVMDLVIEMPTKRYSGRLCGTRLMEVILRVCNGCVKPLGSKLVEIKR</sequence>
<reference evidence="2 3" key="2">
    <citation type="submission" date="2018-11" db="EMBL/GenBank/DDBJ databases">
        <authorList>
            <consortium name="Pathogen Informatics"/>
        </authorList>
    </citation>
    <scope>NUCLEOTIDE SEQUENCE [LARGE SCALE GENOMIC DNA]</scope>
</reference>
<dbReference type="EMBL" id="UZAJ01008985">
    <property type="protein sequence ID" value="VDO54228.1"/>
    <property type="molecule type" value="Genomic_DNA"/>
</dbReference>
<dbReference type="Proteomes" id="UP000267606">
    <property type="component" value="Unassembled WGS sequence"/>
</dbReference>
<gene>
    <name evidence="2" type="ORF">OFLC_LOCUS8145</name>
</gene>
<feature type="signal peptide" evidence="1">
    <location>
        <begin position="1"/>
        <end position="16"/>
    </location>
</feature>
<evidence type="ECO:0000313" key="3">
    <source>
        <dbReference type="Proteomes" id="UP000267606"/>
    </source>
</evidence>
<evidence type="ECO:0000313" key="4">
    <source>
        <dbReference type="WBParaSite" id="OFLC_0000814001-mRNA-1"/>
    </source>
</evidence>
<proteinExistence type="predicted"/>
<dbReference type="AlphaFoldDB" id="A0A183HKX9"/>
<keyword evidence="1" id="KW-0732">Signal</keyword>
<dbReference type="WBParaSite" id="OFLC_0000814001-mRNA-1">
    <property type="protein sequence ID" value="OFLC_0000814001-mRNA-1"/>
    <property type="gene ID" value="OFLC_0000814001"/>
</dbReference>
<feature type="chain" id="PRO_5044552567" evidence="1">
    <location>
        <begin position="17"/>
        <end position="129"/>
    </location>
</feature>
<protein>
    <submittedName>
        <fullName evidence="4">Secreted protein</fullName>
    </submittedName>
</protein>